<dbReference type="Gene3D" id="1.20.1050.10">
    <property type="match status" value="1"/>
</dbReference>
<dbReference type="InterPro" id="IPR004045">
    <property type="entry name" value="Glutathione_S-Trfase_N"/>
</dbReference>
<dbReference type="GO" id="GO:0004364">
    <property type="term" value="F:glutathione transferase activity"/>
    <property type="evidence" value="ECO:0007669"/>
    <property type="project" value="TreeGrafter"/>
</dbReference>
<dbReference type="SFLD" id="SFLDS00019">
    <property type="entry name" value="Glutathione_Transferase_(cytos"/>
    <property type="match status" value="1"/>
</dbReference>
<dbReference type="Pfam" id="PF13410">
    <property type="entry name" value="GST_C_2"/>
    <property type="match status" value="1"/>
</dbReference>
<dbReference type="Proteomes" id="UP000305095">
    <property type="component" value="Unassembled WGS sequence"/>
</dbReference>
<dbReference type="InterPro" id="IPR036282">
    <property type="entry name" value="Glutathione-S-Trfase_C_sf"/>
</dbReference>
<dbReference type="GO" id="GO:0016034">
    <property type="term" value="F:maleylacetoacetate isomerase activity"/>
    <property type="evidence" value="ECO:0007669"/>
    <property type="project" value="TreeGrafter"/>
</dbReference>
<dbReference type="PANTHER" id="PTHR42673:SF4">
    <property type="entry name" value="MALEYLACETOACETATE ISOMERASE"/>
    <property type="match status" value="1"/>
</dbReference>
<reference evidence="2 3" key="1">
    <citation type="submission" date="2019-05" db="EMBL/GenBank/DDBJ databases">
        <title>Draft Genome of Bradyrhizobium elkanii strain SEMIA 938, Used in Commercial Inoculants for Lupinus spp. in Brazil.</title>
        <authorList>
            <person name="Hungria M."/>
            <person name="Delamuta J.R.M."/>
            <person name="Ribeiro R.A."/>
            <person name="Nogueira M.A."/>
        </authorList>
    </citation>
    <scope>NUCLEOTIDE SEQUENCE [LARGE SCALE GENOMIC DNA]</scope>
    <source>
        <strain evidence="2 3">Semia 938</strain>
    </source>
</reference>
<dbReference type="AlphaFoldDB" id="A0A4U6S5E2"/>
<dbReference type="Pfam" id="PF13409">
    <property type="entry name" value="GST_N_2"/>
    <property type="match status" value="1"/>
</dbReference>
<dbReference type="FunFam" id="3.40.30.10:FF:000206">
    <property type="entry name" value="Probable glutathione S-transferase"/>
    <property type="match status" value="1"/>
</dbReference>
<comment type="caution">
    <text evidence="2">The sequence shown here is derived from an EMBL/GenBank/DDBJ whole genome shotgun (WGS) entry which is preliminary data.</text>
</comment>
<dbReference type="Gene3D" id="3.40.30.10">
    <property type="entry name" value="Glutaredoxin"/>
    <property type="match status" value="1"/>
</dbReference>
<evidence type="ECO:0000313" key="2">
    <source>
        <dbReference type="EMBL" id="TKV82278.1"/>
    </source>
</evidence>
<keyword evidence="2" id="KW-0808">Transferase</keyword>
<dbReference type="CDD" id="cd03194">
    <property type="entry name" value="GST_C_3"/>
    <property type="match status" value="1"/>
</dbReference>
<dbReference type="InterPro" id="IPR036249">
    <property type="entry name" value="Thioredoxin-like_sf"/>
</dbReference>
<feature type="domain" description="GST N-terminal" evidence="1">
    <location>
        <begin position="16"/>
        <end position="97"/>
    </location>
</feature>
<dbReference type="SUPFAM" id="SSF52833">
    <property type="entry name" value="Thioredoxin-like"/>
    <property type="match status" value="1"/>
</dbReference>
<proteinExistence type="predicted"/>
<organism evidence="2 3">
    <name type="scientific">Bradyrhizobium elkanii</name>
    <dbReference type="NCBI Taxonomy" id="29448"/>
    <lineage>
        <taxon>Bacteria</taxon>
        <taxon>Pseudomonadati</taxon>
        <taxon>Pseudomonadota</taxon>
        <taxon>Alphaproteobacteria</taxon>
        <taxon>Hyphomicrobiales</taxon>
        <taxon>Nitrobacteraceae</taxon>
        <taxon>Bradyrhizobium</taxon>
    </lineage>
</organism>
<gene>
    <name evidence="2" type="ORF">FDV58_07205</name>
</gene>
<dbReference type="SFLD" id="SFLDG00358">
    <property type="entry name" value="Main_(cytGST)"/>
    <property type="match status" value="1"/>
</dbReference>
<accession>A0A4U6S5E2</accession>
<sequence>MHYGKLTWQQDSPDMLKLVIGNKNYSSWSMRPWLALRANNIPFEEVFIPLYTDQADKDRILSFSKAGKVPTLIDGDVTVWDSLAIIEYLAERFPEAKLWPADRVARAHARAISAEMHSGFMPLRNECGMNLHRPIRAVALSDDARANVARIQEIWAECHARYGKQGPFLFGAFTAADAMYAPVVHRFRTYAIPVQAEAQHYVDAMMALPAFAEWTRDGIAETLRIDRFEHV</sequence>
<name>A0A4U6S5E2_BRAEL</name>
<evidence type="ECO:0000259" key="1">
    <source>
        <dbReference type="PROSITE" id="PS50404"/>
    </source>
</evidence>
<dbReference type="InterPro" id="IPR040079">
    <property type="entry name" value="Glutathione_S-Trfase"/>
</dbReference>
<dbReference type="CDD" id="cd03043">
    <property type="entry name" value="GST_N_1"/>
    <property type="match status" value="1"/>
</dbReference>
<dbReference type="PANTHER" id="PTHR42673">
    <property type="entry name" value="MALEYLACETOACETATE ISOMERASE"/>
    <property type="match status" value="1"/>
</dbReference>
<dbReference type="EMBL" id="SZZP01000004">
    <property type="protein sequence ID" value="TKV82278.1"/>
    <property type="molecule type" value="Genomic_DNA"/>
</dbReference>
<evidence type="ECO:0000313" key="3">
    <source>
        <dbReference type="Proteomes" id="UP000305095"/>
    </source>
</evidence>
<protein>
    <submittedName>
        <fullName evidence="2">Glutathione S-transferase family protein</fullName>
    </submittedName>
</protein>
<dbReference type="GO" id="GO:0006559">
    <property type="term" value="P:L-phenylalanine catabolic process"/>
    <property type="evidence" value="ECO:0007669"/>
    <property type="project" value="TreeGrafter"/>
</dbReference>
<dbReference type="SUPFAM" id="SSF47616">
    <property type="entry name" value="GST C-terminal domain-like"/>
    <property type="match status" value="1"/>
</dbReference>
<dbReference type="PROSITE" id="PS50404">
    <property type="entry name" value="GST_NTER"/>
    <property type="match status" value="1"/>
</dbReference>
<dbReference type="GO" id="GO:0006749">
    <property type="term" value="P:glutathione metabolic process"/>
    <property type="evidence" value="ECO:0007669"/>
    <property type="project" value="TreeGrafter"/>
</dbReference>